<feature type="transmembrane region" description="Helical" evidence="1">
    <location>
        <begin position="255"/>
        <end position="275"/>
    </location>
</feature>
<dbReference type="AlphaFoldDB" id="H5UMR0"/>
<dbReference type="EMBL" id="BAFE01000003">
    <property type="protein sequence ID" value="GAB47018.1"/>
    <property type="molecule type" value="Genomic_DNA"/>
</dbReference>
<protein>
    <recommendedName>
        <fullName evidence="4">Polysaccharide chain length determinant N-terminal domain-containing protein</fullName>
    </recommendedName>
</protein>
<proteinExistence type="predicted"/>
<evidence type="ECO:0000313" key="2">
    <source>
        <dbReference type="EMBL" id="GAB47018.1"/>
    </source>
</evidence>
<feature type="transmembrane region" description="Helical" evidence="1">
    <location>
        <begin position="32"/>
        <end position="52"/>
    </location>
</feature>
<comment type="caution">
    <text evidence="2">The sequence shown here is derived from an EMBL/GenBank/DDBJ whole genome shotgun (WGS) entry which is preliminary data.</text>
</comment>
<evidence type="ECO:0000256" key="1">
    <source>
        <dbReference type="SAM" id="Phobius"/>
    </source>
</evidence>
<evidence type="ECO:0008006" key="4">
    <source>
        <dbReference type="Google" id="ProtNLM"/>
    </source>
</evidence>
<dbReference type="eggNOG" id="ENOG503293W">
    <property type="taxonomic scope" value="Bacteria"/>
</dbReference>
<evidence type="ECO:0000313" key="3">
    <source>
        <dbReference type="Proteomes" id="UP000004367"/>
    </source>
</evidence>
<accession>H5UMR0</accession>
<name>H5UMR0_9MICO</name>
<gene>
    <name evidence="2" type="ORF">MOPEL_003_00410</name>
</gene>
<keyword evidence="1" id="KW-0812">Transmembrane</keyword>
<dbReference type="OrthoDB" id="4868177at2"/>
<dbReference type="STRING" id="1089455.MOPEL_003_00410"/>
<keyword evidence="1" id="KW-1133">Transmembrane helix</keyword>
<sequence>MSSTFPSERVHDHDDVREDAVGPLTSVLRHPALMAVCLVLGLLLGVGAALVMPRTYGAEARVAVVPADTSAYTIAGYPVGARELAADYSRWIRNEVAAGSWKVGDGATVAASPIPESAVIRIEAQAGSAEEATRAATQAADTLMTKVGEARKGHDPQSAYAAFTSIAPKVAAARAAASEAETEYSRAVGGEKSAASVKSARARWQKAQTELAELQLKQEAAGELYRRQYVDTQGNSTLEVISPAASTGDGLRSALLRYGLLGLGAGGLLGLLLSVMRDRRRPRSKVEPSA</sequence>
<keyword evidence="3" id="KW-1185">Reference proteome</keyword>
<organism evidence="2 3">
    <name type="scientific">Mobilicoccus pelagius NBRC 104925</name>
    <dbReference type="NCBI Taxonomy" id="1089455"/>
    <lineage>
        <taxon>Bacteria</taxon>
        <taxon>Bacillati</taxon>
        <taxon>Actinomycetota</taxon>
        <taxon>Actinomycetes</taxon>
        <taxon>Micrococcales</taxon>
        <taxon>Dermatophilaceae</taxon>
        <taxon>Mobilicoccus</taxon>
    </lineage>
</organism>
<keyword evidence="1" id="KW-0472">Membrane</keyword>
<reference evidence="2 3" key="1">
    <citation type="submission" date="2012-02" db="EMBL/GenBank/DDBJ databases">
        <title>Whole genome shotgun sequence of Mobilicoccus pelagius NBRC 104925.</title>
        <authorList>
            <person name="Yoshida Y."/>
            <person name="Hosoyama A."/>
            <person name="Tsuchikane K."/>
            <person name="Katsumata H."/>
            <person name="Yamazaki S."/>
            <person name="Fujita N."/>
        </authorList>
    </citation>
    <scope>NUCLEOTIDE SEQUENCE [LARGE SCALE GENOMIC DNA]</scope>
    <source>
        <strain evidence="2 3">NBRC 104925</strain>
    </source>
</reference>
<dbReference type="Proteomes" id="UP000004367">
    <property type="component" value="Unassembled WGS sequence"/>
</dbReference>
<dbReference type="RefSeq" id="WP_009480916.1">
    <property type="nucleotide sequence ID" value="NZ_BAFE01000003.1"/>
</dbReference>